<reference evidence="5 6" key="1">
    <citation type="submission" date="2017-08" db="EMBL/GenBank/DDBJ databases">
        <title>Complete Genome Sequence of Streptomyces formicae KY5, the formicamycin producer.</title>
        <authorList>
            <person name="Holmes N.A."/>
            <person name="Devine R."/>
            <person name="Qin Z."/>
            <person name="Seipke R.F."/>
            <person name="Wilkinson B."/>
            <person name="Hutchings M.I."/>
        </authorList>
    </citation>
    <scope>NUCLEOTIDE SEQUENCE [LARGE SCALE GENOMIC DNA]</scope>
    <source>
        <strain evidence="5 6">KY5</strain>
    </source>
</reference>
<evidence type="ECO:0000259" key="4">
    <source>
        <dbReference type="PROSITE" id="PS51186"/>
    </source>
</evidence>
<dbReference type="KEGG" id="sfk:KY5_4580c"/>
<dbReference type="Pfam" id="PF13302">
    <property type="entry name" value="Acetyltransf_3"/>
    <property type="match status" value="1"/>
</dbReference>
<dbReference type="InterPro" id="IPR000182">
    <property type="entry name" value="GNAT_dom"/>
</dbReference>
<dbReference type="PANTHER" id="PTHR43792">
    <property type="entry name" value="GNAT FAMILY, PUTATIVE (AFU_ORTHOLOGUE AFUA_3G00765)-RELATED-RELATED"/>
    <property type="match status" value="1"/>
</dbReference>
<dbReference type="AlphaFoldDB" id="A0A291QDD9"/>
<evidence type="ECO:0000313" key="6">
    <source>
        <dbReference type="Proteomes" id="UP000221011"/>
    </source>
</evidence>
<dbReference type="Proteomes" id="UP000221011">
    <property type="component" value="Chromosome"/>
</dbReference>
<evidence type="ECO:0000256" key="1">
    <source>
        <dbReference type="ARBA" id="ARBA00022679"/>
    </source>
</evidence>
<dbReference type="InterPro" id="IPR051531">
    <property type="entry name" value="N-acetyltransferase"/>
</dbReference>
<evidence type="ECO:0000256" key="2">
    <source>
        <dbReference type="ARBA" id="ARBA00023315"/>
    </source>
</evidence>
<dbReference type="PANTHER" id="PTHR43792:SF8">
    <property type="entry name" value="[RIBOSOMAL PROTEIN US5]-ALANINE N-ACETYLTRANSFERASE"/>
    <property type="match status" value="1"/>
</dbReference>
<dbReference type="GO" id="GO:0005737">
    <property type="term" value="C:cytoplasm"/>
    <property type="evidence" value="ECO:0007669"/>
    <property type="project" value="TreeGrafter"/>
</dbReference>
<dbReference type="PROSITE" id="PS51186">
    <property type="entry name" value="GNAT"/>
    <property type="match status" value="1"/>
</dbReference>
<dbReference type="Gene3D" id="3.40.630.30">
    <property type="match status" value="1"/>
</dbReference>
<dbReference type="GO" id="GO:0008999">
    <property type="term" value="F:protein-N-terminal-alanine acetyltransferase activity"/>
    <property type="evidence" value="ECO:0007669"/>
    <property type="project" value="TreeGrafter"/>
</dbReference>
<proteinExistence type="inferred from homology"/>
<keyword evidence="2" id="KW-0012">Acyltransferase</keyword>
<dbReference type="RefSeq" id="WP_098244074.1">
    <property type="nucleotide sequence ID" value="NZ_CP022685.1"/>
</dbReference>
<evidence type="ECO:0000313" key="5">
    <source>
        <dbReference type="EMBL" id="ATL29598.1"/>
    </source>
</evidence>
<protein>
    <recommendedName>
        <fullName evidence="4">N-acetyltransferase domain-containing protein</fullName>
    </recommendedName>
</protein>
<keyword evidence="6" id="KW-1185">Reference proteome</keyword>
<keyword evidence="1" id="KW-0808">Transferase</keyword>
<dbReference type="EMBL" id="CP022685">
    <property type="protein sequence ID" value="ATL29598.1"/>
    <property type="molecule type" value="Genomic_DNA"/>
</dbReference>
<accession>A0A291QDD9</accession>
<dbReference type="SUPFAM" id="SSF55729">
    <property type="entry name" value="Acyl-CoA N-acyltransferases (Nat)"/>
    <property type="match status" value="1"/>
</dbReference>
<dbReference type="InterPro" id="IPR016181">
    <property type="entry name" value="Acyl_CoA_acyltransferase"/>
</dbReference>
<name>A0A291QDD9_9ACTN</name>
<feature type="domain" description="N-acetyltransferase" evidence="4">
    <location>
        <begin position="9"/>
        <end position="169"/>
    </location>
</feature>
<sequence>MDSSQQPAVELKPWSDEDGLELLLALNTPELTEHLGGPETPEKVVDRHRRYLRLDGRGQMFRITLGGEVAGSIGYWETTWQGEEVWETGWGVLPAFQGRGLAARAARLVAAEAGAAGRHAFLHAFPVTGHGASNAVCRKAGFTLVGEAVIEYPKGDWHPCNDWRLAVAG</sequence>
<gene>
    <name evidence="5" type="ORF">KY5_4580c</name>
</gene>
<evidence type="ECO:0000256" key="3">
    <source>
        <dbReference type="ARBA" id="ARBA00038502"/>
    </source>
</evidence>
<organism evidence="5 6">
    <name type="scientific">Streptomyces formicae</name>
    <dbReference type="NCBI Taxonomy" id="1616117"/>
    <lineage>
        <taxon>Bacteria</taxon>
        <taxon>Bacillati</taxon>
        <taxon>Actinomycetota</taxon>
        <taxon>Actinomycetes</taxon>
        <taxon>Kitasatosporales</taxon>
        <taxon>Streptomycetaceae</taxon>
        <taxon>Streptomyces</taxon>
    </lineage>
</organism>
<comment type="similarity">
    <text evidence="3">Belongs to the acetyltransferase family. RimJ subfamily.</text>
</comment>